<proteinExistence type="predicted"/>
<name>A0A2W5LRN4_9GAMM</name>
<protein>
    <submittedName>
        <fullName evidence="1">Uncharacterized protein</fullName>
    </submittedName>
</protein>
<reference evidence="1 2" key="1">
    <citation type="submission" date="2017-08" db="EMBL/GenBank/DDBJ databases">
        <title>Infants hospitalized years apart are colonized by the same room-sourced microbial strains.</title>
        <authorList>
            <person name="Brooks B."/>
            <person name="Olm M.R."/>
            <person name="Firek B.A."/>
            <person name="Baker R."/>
            <person name="Thomas B.C."/>
            <person name="Morowitz M.J."/>
            <person name="Banfield J.F."/>
        </authorList>
    </citation>
    <scope>NUCLEOTIDE SEQUENCE [LARGE SCALE GENOMIC DNA]</scope>
    <source>
        <strain evidence="1">S2_005_003_R2_42</strain>
    </source>
</reference>
<accession>A0A2W5LRN4</accession>
<dbReference type="Proteomes" id="UP000249046">
    <property type="component" value="Unassembled WGS sequence"/>
</dbReference>
<sequence>MRVAALAEDARVFRLRRLLPGLILAALPVFAHAHGETVSIPSVAARDVPRALAVRGELGTPPRGVVELRFGEIFRTPVGPLGLEPSEKLATLDGKRVRMVGYVVPLHPPAEDRFLLSPLAVDIGHEDESLADNIPPSAVMVHLSESAGATIPRIPGLVQLTGTLSVGSREDAASGRVSSVQLTLDAPVARALRRVSREAARSAESPRHRH</sequence>
<organism evidence="1 2">
    <name type="scientific">Rhodanobacter denitrificans</name>
    <dbReference type="NCBI Taxonomy" id="666685"/>
    <lineage>
        <taxon>Bacteria</taxon>
        <taxon>Pseudomonadati</taxon>
        <taxon>Pseudomonadota</taxon>
        <taxon>Gammaproteobacteria</taxon>
        <taxon>Lysobacterales</taxon>
        <taxon>Rhodanobacteraceae</taxon>
        <taxon>Rhodanobacter</taxon>
    </lineage>
</organism>
<dbReference type="AlphaFoldDB" id="A0A2W5LRN4"/>
<dbReference type="EMBL" id="QFPO01000023">
    <property type="protein sequence ID" value="PZQ09977.1"/>
    <property type="molecule type" value="Genomic_DNA"/>
</dbReference>
<comment type="caution">
    <text evidence="1">The sequence shown here is derived from an EMBL/GenBank/DDBJ whole genome shotgun (WGS) entry which is preliminary data.</text>
</comment>
<evidence type="ECO:0000313" key="1">
    <source>
        <dbReference type="EMBL" id="PZQ09977.1"/>
    </source>
</evidence>
<evidence type="ECO:0000313" key="2">
    <source>
        <dbReference type="Proteomes" id="UP000249046"/>
    </source>
</evidence>
<dbReference type="Gene3D" id="2.40.50.870">
    <property type="entry name" value="Protein of unknown function (DUF3299)"/>
    <property type="match status" value="1"/>
</dbReference>
<gene>
    <name evidence="1" type="ORF">DI564_16725</name>
</gene>